<dbReference type="EMBL" id="SRLO01000148">
    <property type="protein sequence ID" value="TNN71546.1"/>
    <property type="molecule type" value="Genomic_DNA"/>
</dbReference>
<evidence type="ECO:0000313" key="1">
    <source>
        <dbReference type="EMBL" id="TNN71546.1"/>
    </source>
</evidence>
<reference evidence="1 2" key="1">
    <citation type="submission" date="2019-03" db="EMBL/GenBank/DDBJ databases">
        <title>First draft genome of Liparis tanakae, snailfish: a comprehensive survey of snailfish specific genes.</title>
        <authorList>
            <person name="Kim W."/>
            <person name="Song I."/>
            <person name="Jeong J.-H."/>
            <person name="Kim D."/>
            <person name="Kim S."/>
            <person name="Ryu S."/>
            <person name="Song J.Y."/>
            <person name="Lee S.K."/>
        </authorList>
    </citation>
    <scope>NUCLEOTIDE SEQUENCE [LARGE SCALE GENOMIC DNA]</scope>
    <source>
        <tissue evidence="1">Muscle</tissue>
    </source>
</reference>
<accession>A0A4Z2I0H8</accession>
<name>A0A4Z2I0H8_9TELE</name>
<proteinExistence type="predicted"/>
<gene>
    <name evidence="1" type="ORF">EYF80_018232</name>
</gene>
<keyword evidence="2" id="KW-1185">Reference proteome</keyword>
<organism evidence="1 2">
    <name type="scientific">Liparis tanakae</name>
    <name type="common">Tanaka's snailfish</name>
    <dbReference type="NCBI Taxonomy" id="230148"/>
    <lineage>
        <taxon>Eukaryota</taxon>
        <taxon>Metazoa</taxon>
        <taxon>Chordata</taxon>
        <taxon>Craniata</taxon>
        <taxon>Vertebrata</taxon>
        <taxon>Euteleostomi</taxon>
        <taxon>Actinopterygii</taxon>
        <taxon>Neopterygii</taxon>
        <taxon>Teleostei</taxon>
        <taxon>Neoteleostei</taxon>
        <taxon>Acanthomorphata</taxon>
        <taxon>Eupercaria</taxon>
        <taxon>Perciformes</taxon>
        <taxon>Cottioidei</taxon>
        <taxon>Cottales</taxon>
        <taxon>Liparidae</taxon>
        <taxon>Liparis</taxon>
    </lineage>
</organism>
<sequence>MSKLLGTELSHQGRCSVTVSRPALQQRKQRLADATNPARGPRLLKVSIRQEELNCDDEDFFCQPVQLQLRQPQQLSDVAVEPSYLPLYNEDGDGKHNEGERAVYRVVRAHVDWRQTINRVRVLPFSHLIDENPAGLTWERSQLDGEEELEDMDVDPARQIRLDITRVTETCRVNEQ</sequence>
<evidence type="ECO:0000313" key="2">
    <source>
        <dbReference type="Proteomes" id="UP000314294"/>
    </source>
</evidence>
<protein>
    <submittedName>
        <fullName evidence="1">Uncharacterized protein</fullName>
    </submittedName>
</protein>
<dbReference type="AlphaFoldDB" id="A0A4Z2I0H8"/>
<dbReference type="Proteomes" id="UP000314294">
    <property type="component" value="Unassembled WGS sequence"/>
</dbReference>
<comment type="caution">
    <text evidence="1">The sequence shown here is derived from an EMBL/GenBank/DDBJ whole genome shotgun (WGS) entry which is preliminary data.</text>
</comment>